<comment type="function">
    <text evidence="13">Transfers and isomerizes the ribose moiety from AdoMet to the 7-aminomethyl group of 7-deazaguanine (preQ1-tRNA) to give epoxyqueuosine (oQ-tRNA).</text>
</comment>
<dbReference type="RefSeq" id="WP_214172244.1">
    <property type="nucleotide sequence ID" value="NZ_JAHCVJ010000006.1"/>
</dbReference>
<evidence type="ECO:0000256" key="13">
    <source>
        <dbReference type="HAMAP-Rule" id="MF_00113"/>
    </source>
</evidence>
<comment type="pathway">
    <text evidence="2 13">tRNA modification; tRNA-queuosine biosynthesis.</text>
</comment>
<dbReference type="PANTHER" id="PTHR30307">
    <property type="entry name" value="S-ADENOSYLMETHIONINE:TRNA RIBOSYLTRANSFERASE-ISOMERASE"/>
    <property type="match status" value="1"/>
</dbReference>
<dbReference type="EMBL" id="JAHCVJ010000006">
    <property type="protein sequence ID" value="MBT0665463.1"/>
    <property type="molecule type" value="Genomic_DNA"/>
</dbReference>
<evidence type="ECO:0000256" key="11">
    <source>
        <dbReference type="ARBA" id="ARBA00069325"/>
    </source>
</evidence>
<evidence type="ECO:0000256" key="4">
    <source>
        <dbReference type="ARBA" id="ARBA00022490"/>
    </source>
</evidence>
<dbReference type="InterPro" id="IPR042118">
    <property type="entry name" value="QueA_dom1"/>
</dbReference>
<dbReference type="GO" id="GO:0051075">
    <property type="term" value="F:S-adenosylmethionine:tRNA ribosyltransferase-isomerase activity"/>
    <property type="evidence" value="ECO:0007669"/>
    <property type="project" value="UniProtKB-EC"/>
</dbReference>
<evidence type="ECO:0000256" key="6">
    <source>
        <dbReference type="ARBA" id="ARBA00022691"/>
    </source>
</evidence>
<comment type="caution">
    <text evidence="14">The sequence shown here is derived from an EMBL/GenBank/DDBJ whole genome shotgun (WGS) entry which is preliminary data.</text>
</comment>
<protein>
    <recommendedName>
        <fullName evidence="11 13">S-adenosylmethionine:tRNA ribosyltransferase-isomerase</fullName>
        <ecNumber evidence="10 13">2.4.99.17</ecNumber>
    </recommendedName>
    <alternativeName>
        <fullName evidence="12 13">Queuosine biosynthesis protein QueA</fullName>
    </alternativeName>
</protein>
<evidence type="ECO:0000256" key="1">
    <source>
        <dbReference type="ARBA" id="ARBA00004496"/>
    </source>
</evidence>
<dbReference type="PANTHER" id="PTHR30307:SF0">
    <property type="entry name" value="S-ADENOSYLMETHIONINE:TRNA RIBOSYLTRANSFERASE-ISOMERASE"/>
    <property type="match status" value="1"/>
</dbReference>
<keyword evidence="7 13" id="KW-0671">Queuosine biosynthesis</keyword>
<dbReference type="Proteomes" id="UP000811899">
    <property type="component" value="Unassembled WGS sequence"/>
</dbReference>
<dbReference type="GO" id="GO:0005737">
    <property type="term" value="C:cytoplasm"/>
    <property type="evidence" value="ECO:0007669"/>
    <property type="project" value="UniProtKB-SubCell"/>
</dbReference>
<dbReference type="SUPFAM" id="SSF111337">
    <property type="entry name" value="QueA-like"/>
    <property type="match status" value="1"/>
</dbReference>
<organism evidence="14 15">
    <name type="scientific">Geoanaerobacter pelophilus</name>
    <dbReference type="NCBI Taxonomy" id="60036"/>
    <lineage>
        <taxon>Bacteria</taxon>
        <taxon>Pseudomonadati</taxon>
        <taxon>Thermodesulfobacteriota</taxon>
        <taxon>Desulfuromonadia</taxon>
        <taxon>Geobacterales</taxon>
        <taxon>Geobacteraceae</taxon>
        <taxon>Geoanaerobacter</taxon>
    </lineage>
</organism>
<accession>A0AAW4L3E2</accession>
<dbReference type="Pfam" id="PF02547">
    <property type="entry name" value="Queuosine_synth"/>
    <property type="match status" value="1"/>
</dbReference>
<dbReference type="AlphaFoldDB" id="A0AAW4L3E2"/>
<gene>
    <name evidence="13 14" type="primary">queA</name>
    <name evidence="14" type="ORF">KI809_14235</name>
</gene>
<comment type="catalytic activity">
    <reaction evidence="8 13">
        <text>7-aminomethyl-7-carbaguanosine(34) in tRNA + S-adenosyl-L-methionine = epoxyqueuosine(34) in tRNA + adenine + L-methionine + 2 H(+)</text>
        <dbReference type="Rhea" id="RHEA:32155"/>
        <dbReference type="Rhea" id="RHEA-COMP:10342"/>
        <dbReference type="Rhea" id="RHEA-COMP:18582"/>
        <dbReference type="ChEBI" id="CHEBI:15378"/>
        <dbReference type="ChEBI" id="CHEBI:16708"/>
        <dbReference type="ChEBI" id="CHEBI:57844"/>
        <dbReference type="ChEBI" id="CHEBI:59789"/>
        <dbReference type="ChEBI" id="CHEBI:82833"/>
        <dbReference type="ChEBI" id="CHEBI:194443"/>
        <dbReference type="EC" id="2.4.99.17"/>
    </reaction>
</comment>
<dbReference type="InterPro" id="IPR036100">
    <property type="entry name" value="QueA_sf"/>
</dbReference>
<comment type="subcellular location">
    <subcellularLocation>
        <location evidence="1 13">Cytoplasm</location>
    </subcellularLocation>
</comment>
<evidence type="ECO:0000256" key="12">
    <source>
        <dbReference type="ARBA" id="ARBA00076160"/>
    </source>
</evidence>
<comment type="subunit">
    <text evidence="3 13">Monomer.</text>
</comment>
<dbReference type="GO" id="GO:0008616">
    <property type="term" value="P:tRNA queuosine(34) biosynthetic process"/>
    <property type="evidence" value="ECO:0007669"/>
    <property type="project" value="UniProtKB-UniRule"/>
</dbReference>
<dbReference type="InterPro" id="IPR003699">
    <property type="entry name" value="QueA"/>
</dbReference>
<evidence type="ECO:0000256" key="9">
    <source>
        <dbReference type="ARBA" id="ARBA00061210"/>
    </source>
</evidence>
<dbReference type="FunFam" id="3.40.1780.10:FF:000001">
    <property type="entry name" value="S-adenosylmethionine:tRNA ribosyltransferase-isomerase"/>
    <property type="match status" value="1"/>
</dbReference>
<dbReference type="FunFam" id="2.40.10.240:FF:000002">
    <property type="entry name" value="S-adenosylmethionine:tRNA ribosyltransferase-isomerase"/>
    <property type="match status" value="1"/>
</dbReference>
<keyword evidence="5 13" id="KW-0808">Transferase</keyword>
<evidence type="ECO:0000256" key="5">
    <source>
        <dbReference type="ARBA" id="ARBA00022679"/>
    </source>
</evidence>
<dbReference type="Gene3D" id="2.40.10.240">
    <property type="entry name" value="QueA-like"/>
    <property type="match status" value="1"/>
</dbReference>
<evidence type="ECO:0000256" key="7">
    <source>
        <dbReference type="ARBA" id="ARBA00022785"/>
    </source>
</evidence>
<keyword evidence="4 13" id="KW-0963">Cytoplasm</keyword>
<dbReference type="EC" id="2.4.99.17" evidence="10 13"/>
<proteinExistence type="inferred from homology"/>
<sequence>MLLADFDYDLPQELIAQEASEKRDASRLMTIDRHSGEVGETLFSSIPGMFRQGDLLVVNNTRVIPARLFGHKESGGKVEVFLVRRLDQPGESWQAMLRCSKSPVPGTRILFSDGMTAVVTGRCEEECWQLSFEPQDLFSNWLECHGTVPLPPYIKRQADKADKERYQTVFAAASGAVAAPTAGLHFTEALLDQVRQSGVAVAALTLHVGLGTFLPVRCDDLSQHRMHRERYLIPQATADLISSTKRLGGRVIALGTTTARALEYAATECGTVKSGDGDADIFITPGYRFKVVDTLITNFHLPKSTLLMLVSAFAGKDLLFRAYREAVARRFRFYSYGDAMIIY</sequence>
<dbReference type="Gene3D" id="3.40.1780.10">
    <property type="entry name" value="QueA-like"/>
    <property type="match status" value="1"/>
</dbReference>
<keyword evidence="6 13" id="KW-0949">S-adenosyl-L-methionine</keyword>
<evidence type="ECO:0000256" key="3">
    <source>
        <dbReference type="ARBA" id="ARBA00011245"/>
    </source>
</evidence>
<keyword evidence="14" id="KW-0328">Glycosyltransferase</keyword>
<evidence type="ECO:0000256" key="8">
    <source>
        <dbReference type="ARBA" id="ARBA00052751"/>
    </source>
</evidence>
<reference evidence="14 15" key="1">
    <citation type="submission" date="2021-05" db="EMBL/GenBank/DDBJ databases">
        <title>The draft genome of Geobacter pelophilus DSM 12255.</title>
        <authorList>
            <person name="Xu Z."/>
            <person name="Masuda Y."/>
            <person name="Itoh H."/>
            <person name="Senoo K."/>
        </authorList>
    </citation>
    <scope>NUCLEOTIDE SEQUENCE [LARGE SCALE GENOMIC DNA]</scope>
    <source>
        <strain evidence="14 15">DSM 12255</strain>
    </source>
</reference>
<evidence type="ECO:0000256" key="10">
    <source>
        <dbReference type="ARBA" id="ARBA00066503"/>
    </source>
</evidence>
<dbReference type="HAMAP" id="MF_00113">
    <property type="entry name" value="QueA"/>
    <property type="match status" value="1"/>
</dbReference>
<dbReference type="InterPro" id="IPR042119">
    <property type="entry name" value="QueA_dom2"/>
</dbReference>
<evidence type="ECO:0000256" key="2">
    <source>
        <dbReference type="ARBA" id="ARBA00004691"/>
    </source>
</evidence>
<comment type="similarity">
    <text evidence="9 13">Belongs to the QueA family.</text>
</comment>
<evidence type="ECO:0000313" key="15">
    <source>
        <dbReference type="Proteomes" id="UP000811899"/>
    </source>
</evidence>
<keyword evidence="15" id="KW-1185">Reference proteome</keyword>
<name>A0AAW4L3E2_9BACT</name>
<dbReference type="NCBIfam" id="TIGR00113">
    <property type="entry name" value="queA"/>
    <property type="match status" value="1"/>
</dbReference>
<dbReference type="NCBIfam" id="NF001140">
    <property type="entry name" value="PRK00147.1"/>
    <property type="match status" value="1"/>
</dbReference>
<evidence type="ECO:0000313" key="14">
    <source>
        <dbReference type="EMBL" id="MBT0665463.1"/>
    </source>
</evidence>